<dbReference type="AlphaFoldDB" id="A0AAX6GIW3"/>
<organism evidence="1 2">
    <name type="scientific">Iris pallida</name>
    <name type="common">Sweet iris</name>
    <dbReference type="NCBI Taxonomy" id="29817"/>
    <lineage>
        <taxon>Eukaryota</taxon>
        <taxon>Viridiplantae</taxon>
        <taxon>Streptophyta</taxon>
        <taxon>Embryophyta</taxon>
        <taxon>Tracheophyta</taxon>
        <taxon>Spermatophyta</taxon>
        <taxon>Magnoliopsida</taxon>
        <taxon>Liliopsida</taxon>
        <taxon>Asparagales</taxon>
        <taxon>Iridaceae</taxon>
        <taxon>Iridoideae</taxon>
        <taxon>Irideae</taxon>
        <taxon>Iris</taxon>
    </lineage>
</organism>
<sequence>MWQRLHWKHASRMNYGLMLTTPLRLIDSGRLKVRLLHLYRAEQASLKDKNMHNHGLMLTTPLRPIDSGVRKFLCCIL</sequence>
<dbReference type="Proteomes" id="UP001140949">
    <property type="component" value="Unassembled WGS sequence"/>
</dbReference>
<protein>
    <submittedName>
        <fullName evidence="1">Uncharacterized protein</fullName>
    </submittedName>
</protein>
<reference evidence="1" key="1">
    <citation type="journal article" date="2023" name="GigaByte">
        <title>Genome assembly of the bearded iris, Iris pallida Lam.</title>
        <authorList>
            <person name="Bruccoleri R.E."/>
            <person name="Oakeley E.J."/>
            <person name="Faust A.M.E."/>
            <person name="Altorfer M."/>
            <person name="Dessus-Babus S."/>
            <person name="Burckhardt D."/>
            <person name="Oertli M."/>
            <person name="Naumann U."/>
            <person name="Petersen F."/>
            <person name="Wong J."/>
        </authorList>
    </citation>
    <scope>NUCLEOTIDE SEQUENCE</scope>
    <source>
        <strain evidence="1">GSM-AAB239-AS_SAM_17_03QT</strain>
    </source>
</reference>
<dbReference type="EMBL" id="JANAVB010019112">
    <property type="protein sequence ID" value="KAJ6828659.1"/>
    <property type="molecule type" value="Genomic_DNA"/>
</dbReference>
<reference evidence="1" key="2">
    <citation type="submission" date="2023-04" db="EMBL/GenBank/DDBJ databases">
        <authorList>
            <person name="Bruccoleri R.E."/>
            <person name="Oakeley E.J."/>
            <person name="Faust A.-M."/>
            <person name="Dessus-Babus S."/>
            <person name="Altorfer M."/>
            <person name="Burckhardt D."/>
            <person name="Oertli M."/>
            <person name="Naumann U."/>
            <person name="Petersen F."/>
            <person name="Wong J."/>
        </authorList>
    </citation>
    <scope>NUCLEOTIDE SEQUENCE</scope>
    <source>
        <strain evidence="1">GSM-AAB239-AS_SAM_17_03QT</strain>
        <tissue evidence="1">Leaf</tissue>
    </source>
</reference>
<comment type="caution">
    <text evidence="1">The sequence shown here is derived from an EMBL/GenBank/DDBJ whole genome shotgun (WGS) entry which is preliminary data.</text>
</comment>
<name>A0AAX6GIW3_IRIPA</name>
<gene>
    <name evidence="1" type="ORF">M6B38_361750</name>
</gene>
<proteinExistence type="predicted"/>
<accession>A0AAX6GIW3</accession>
<evidence type="ECO:0000313" key="1">
    <source>
        <dbReference type="EMBL" id="KAJ6828659.1"/>
    </source>
</evidence>
<keyword evidence="2" id="KW-1185">Reference proteome</keyword>
<evidence type="ECO:0000313" key="2">
    <source>
        <dbReference type="Proteomes" id="UP001140949"/>
    </source>
</evidence>